<evidence type="ECO:0000256" key="3">
    <source>
        <dbReference type="ARBA" id="ARBA00008184"/>
    </source>
</evidence>
<dbReference type="InterPro" id="IPR005122">
    <property type="entry name" value="Uracil-DNA_glycosylase-like"/>
</dbReference>
<dbReference type="PANTHER" id="PTHR11264">
    <property type="entry name" value="URACIL-DNA GLYCOSYLASE"/>
    <property type="match status" value="1"/>
</dbReference>
<keyword evidence="14" id="KW-1185">Reference proteome</keyword>
<evidence type="ECO:0000256" key="8">
    <source>
        <dbReference type="ARBA" id="ARBA00023204"/>
    </source>
</evidence>
<evidence type="ECO:0000256" key="7">
    <source>
        <dbReference type="ARBA" id="ARBA00022801"/>
    </source>
</evidence>
<dbReference type="EMBL" id="JAKEVZ010000005">
    <property type="protein sequence ID" value="MCF1751033.1"/>
    <property type="molecule type" value="Genomic_DNA"/>
</dbReference>
<evidence type="ECO:0000256" key="5">
    <source>
        <dbReference type="ARBA" id="ARBA00018429"/>
    </source>
</evidence>
<dbReference type="InterPro" id="IPR018085">
    <property type="entry name" value="Ura-DNA_Glyclase_AS"/>
</dbReference>
<comment type="catalytic activity">
    <reaction evidence="1 9 11">
        <text>Hydrolyzes single-stranded DNA or mismatched double-stranded DNA and polynucleotides, releasing free uracil.</text>
        <dbReference type="EC" id="3.2.2.27"/>
    </reaction>
</comment>
<dbReference type="HAMAP" id="MF_00148">
    <property type="entry name" value="UDG"/>
    <property type="match status" value="1"/>
</dbReference>
<keyword evidence="7 9" id="KW-0378">Hydrolase</keyword>
<comment type="caution">
    <text evidence="13">The sequence shown here is derived from an EMBL/GenBank/DDBJ whole genome shotgun (WGS) entry which is preliminary data.</text>
</comment>
<keyword evidence="9" id="KW-0963">Cytoplasm</keyword>
<dbReference type="PROSITE" id="PS00130">
    <property type="entry name" value="U_DNA_GLYCOSYLASE"/>
    <property type="match status" value="1"/>
</dbReference>
<dbReference type="SMART" id="SM00986">
    <property type="entry name" value="UDG"/>
    <property type="match status" value="1"/>
</dbReference>
<dbReference type="Pfam" id="PF03167">
    <property type="entry name" value="UDG"/>
    <property type="match status" value="1"/>
</dbReference>
<name>A0ABS9BSI0_9BACT</name>
<evidence type="ECO:0000259" key="12">
    <source>
        <dbReference type="SMART" id="SM00986"/>
    </source>
</evidence>
<dbReference type="RefSeq" id="WP_234861078.1">
    <property type="nucleotide sequence ID" value="NZ_JAKEVZ010000005.1"/>
</dbReference>
<dbReference type="Gene3D" id="3.40.470.10">
    <property type="entry name" value="Uracil-DNA glycosylase-like domain"/>
    <property type="match status" value="1"/>
</dbReference>
<sequence>MDVKIENSWKGLLNEEFSKPYFKQLVNFVKQEYQSQTVFPKGPEIFNAFWHCPVDQVKVVILGQDPYHGPGQAHGLSFSVREGVPFPPSLLNIFKEINRDIGKPMPSNGDLTPWADQGVLLLNATLTVRAHQAGSHQQKGWEEFTDSVIHRLALERENIVFMLWGSYAQKKGAFISDEKHLKLLAPHPSPLSAHRGFLGCGHFSKANAYLKSKGIEEIKW</sequence>
<evidence type="ECO:0000256" key="4">
    <source>
        <dbReference type="ARBA" id="ARBA00012030"/>
    </source>
</evidence>
<feature type="domain" description="Uracil-DNA glycosylase-like" evidence="12">
    <location>
        <begin position="50"/>
        <end position="210"/>
    </location>
</feature>
<dbReference type="GO" id="GO:0004844">
    <property type="term" value="F:uracil DNA N-glycosylase activity"/>
    <property type="evidence" value="ECO:0007669"/>
    <property type="project" value="UniProtKB-EC"/>
</dbReference>
<evidence type="ECO:0000313" key="14">
    <source>
        <dbReference type="Proteomes" id="UP001201449"/>
    </source>
</evidence>
<protein>
    <recommendedName>
        <fullName evidence="5 9">Uracil-DNA glycosylase</fullName>
        <shortName evidence="9">UDG</shortName>
        <ecNumber evidence="4 9">3.2.2.27</ecNumber>
    </recommendedName>
</protein>
<dbReference type="CDD" id="cd10027">
    <property type="entry name" value="UDG-F1-like"/>
    <property type="match status" value="1"/>
</dbReference>
<dbReference type="SMART" id="SM00987">
    <property type="entry name" value="UreE_C"/>
    <property type="match status" value="1"/>
</dbReference>
<dbReference type="NCBIfam" id="TIGR00628">
    <property type="entry name" value="ung"/>
    <property type="match status" value="1"/>
</dbReference>
<dbReference type="NCBIfam" id="NF003588">
    <property type="entry name" value="PRK05254.1-1"/>
    <property type="match status" value="1"/>
</dbReference>
<dbReference type="NCBIfam" id="NF003592">
    <property type="entry name" value="PRK05254.1-5"/>
    <property type="match status" value="1"/>
</dbReference>
<dbReference type="InterPro" id="IPR036895">
    <property type="entry name" value="Uracil-DNA_glycosylase-like_sf"/>
</dbReference>
<reference evidence="13 14" key="1">
    <citation type="submission" date="2022-01" db="EMBL/GenBank/DDBJ databases">
        <title>Mariniradius saccharolyticus sp. nov., isolated from sediment of a river.</title>
        <authorList>
            <person name="Liu H."/>
        </authorList>
    </citation>
    <scope>NUCLEOTIDE SEQUENCE [LARGE SCALE GENOMIC DNA]</scope>
    <source>
        <strain evidence="13 14">RY-2</strain>
    </source>
</reference>
<dbReference type="NCBIfam" id="NF003589">
    <property type="entry name" value="PRK05254.1-2"/>
    <property type="match status" value="1"/>
</dbReference>
<keyword evidence="13" id="KW-0326">Glycosidase</keyword>
<comment type="subcellular location">
    <subcellularLocation>
        <location evidence="9">Cytoplasm</location>
    </subcellularLocation>
</comment>
<organism evidence="13 14">
    <name type="scientific">Mariniradius sediminis</name>
    <dbReference type="NCBI Taxonomy" id="2909237"/>
    <lineage>
        <taxon>Bacteria</taxon>
        <taxon>Pseudomonadati</taxon>
        <taxon>Bacteroidota</taxon>
        <taxon>Cytophagia</taxon>
        <taxon>Cytophagales</taxon>
        <taxon>Cyclobacteriaceae</taxon>
        <taxon>Mariniradius</taxon>
    </lineage>
</organism>
<dbReference type="Proteomes" id="UP001201449">
    <property type="component" value="Unassembled WGS sequence"/>
</dbReference>
<comment type="function">
    <text evidence="2 9 11">Excises uracil residues from the DNA which can arise as a result of misincorporation of dUMP residues by DNA polymerase or due to deamination of cytosine.</text>
</comment>
<evidence type="ECO:0000256" key="10">
    <source>
        <dbReference type="PROSITE-ProRule" id="PRU10072"/>
    </source>
</evidence>
<evidence type="ECO:0000256" key="1">
    <source>
        <dbReference type="ARBA" id="ARBA00001400"/>
    </source>
</evidence>
<evidence type="ECO:0000256" key="11">
    <source>
        <dbReference type="RuleBase" id="RU003780"/>
    </source>
</evidence>
<dbReference type="PANTHER" id="PTHR11264:SF0">
    <property type="entry name" value="URACIL-DNA GLYCOSYLASE"/>
    <property type="match status" value="1"/>
</dbReference>
<accession>A0ABS9BSI0</accession>
<dbReference type="SUPFAM" id="SSF52141">
    <property type="entry name" value="Uracil-DNA glycosylase-like"/>
    <property type="match status" value="1"/>
</dbReference>
<evidence type="ECO:0000256" key="6">
    <source>
        <dbReference type="ARBA" id="ARBA00022763"/>
    </source>
</evidence>
<dbReference type="NCBIfam" id="NF003591">
    <property type="entry name" value="PRK05254.1-4"/>
    <property type="match status" value="1"/>
</dbReference>
<feature type="active site" description="Proton acceptor" evidence="9 10">
    <location>
        <position position="65"/>
    </location>
</feature>
<evidence type="ECO:0000313" key="13">
    <source>
        <dbReference type="EMBL" id="MCF1751033.1"/>
    </source>
</evidence>
<keyword evidence="6 9" id="KW-0227">DNA damage</keyword>
<comment type="similarity">
    <text evidence="3 9 11">Belongs to the uracil-DNA glycosylase (UDG) superfamily. UNG family.</text>
</comment>
<dbReference type="EC" id="3.2.2.27" evidence="4 9"/>
<evidence type="ECO:0000256" key="2">
    <source>
        <dbReference type="ARBA" id="ARBA00002631"/>
    </source>
</evidence>
<proteinExistence type="inferred from homology"/>
<keyword evidence="8 9" id="KW-0234">DNA repair</keyword>
<gene>
    <name evidence="9 13" type="primary">ung</name>
    <name evidence="13" type="ORF">L0U89_08115</name>
</gene>
<dbReference type="InterPro" id="IPR002043">
    <property type="entry name" value="UDG_fam1"/>
</dbReference>
<evidence type="ECO:0000256" key="9">
    <source>
        <dbReference type="HAMAP-Rule" id="MF_00148"/>
    </source>
</evidence>